<feature type="domain" description="3-octaprenyl-4-hydroxybenzoate carboxy-lyase-like N-terminal" evidence="4">
    <location>
        <begin position="19"/>
        <end position="101"/>
    </location>
</feature>
<dbReference type="Proteomes" id="UP000596130">
    <property type="component" value="Chromosome"/>
</dbReference>
<reference evidence="6 8" key="1">
    <citation type="submission" date="2016-05" db="EMBL/GenBank/DDBJ databases">
        <authorList>
            <person name="Gu J."/>
        </authorList>
    </citation>
    <scope>NUCLEOTIDE SEQUENCE [LARGE SCALE GENOMIC DNA]</scope>
    <source>
        <strain evidence="6 8">ACCC40021</strain>
    </source>
</reference>
<dbReference type="Pfam" id="PF01977">
    <property type="entry name" value="UbiD"/>
    <property type="match status" value="1"/>
</dbReference>
<dbReference type="Proteomes" id="UP000187191">
    <property type="component" value="Chromosome"/>
</dbReference>
<dbReference type="RefSeq" id="WP_076682390.1">
    <property type="nucleotide sequence ID" value="NZ_CP015588.1"/>
</dbReference>
<accession>A0A1P8TAU9</accession>
<name>A0A1P8TAU9_9ACTN</name>
<dbReference type="OrthoDB" id="9809841at2"/>
<dbReference type="GO" id="GO:0016831">
    <property type="term" value="F:carboxy-lyase activity"/>
    <property type="evidence" value="ECO:0007669"/>
    <property type="project" value="InterPro"/>
</dbReference>
<dbReference type="InterPro" id="IPR048304">
    <property type="entry name" value="UbiD_Rift_dom"/>
</dbReference>
<feature type="domain" description="3-octaprenyl-4-hydroxybenzoate carboxy-lyase-like C-terminal" evidence="5">
    <location>
        <begin position="320"/>
        <end position="453"/>
    </location>
</feature>
<dbReference type="Pfam" id="PF20695">
    <property type="entry name" value="UbiD_N"/>
    <property type="match status" value="1"/>
</dbReference>
<dbReference type="InterPro" id="IPR049381">
    <property type="entry name" value="UbiD-like_C"/>
</dbReference>
<dbReference type="EMBL" id="CP065959">
    <property type="protein sequence ID" value="QQC93120.1"/>
    <property type="molecule type" value="Genomic_DNA"/>
</dbReference>
<gene>
    <name evidence="6" type="ORF">A7J05_02440</name>
    <name evidence="7" type="ORF">I8755_35860</name>
</gene>
<sequence>MRGRLADLRTALAGLDATPGELVRVREEVPARYGVSARYARWAGAPAPPPTGPGPAVLFEQVTPDSGAPSAVLMGLYGTRRRAAGLLGLTPVELPHHLRDAVASPLPAVHVEDAAAIRRTACAPDLTTLPIPVLTDEDAGPYLTLGAVLATDPETGVRNLSIHRMCVQGPDLLTIWMVPGRDLERAHQAALRRGESLPVAIHLGVAPAVLLASCCPTSLVPAGLDELAVAGALGGAPVELMPCRTVDTDCIAHAEYVLEGELLADTMPENPGGAAATLEFLGYQGRAHPALPVIRITGITARPGAILQAVSGPGHEQSVLLGFGMEAAVLERLSRRGAPVSSVHCHTAGGGQLMAVVQWRRKRAAADDAAVRDHCRAILEEFRMIKLVVAVDDDVDPESDQDLWWAMATRLQADQDVVVLPDREGFPLDPTQSPLYSPTVSADGRTAKAVFDCTVPFAQRDRFRRPGFTRDAPPPAPAPRLPDAPLPR</sequence>
<dbReference type="Gene3D" id="3.40.1670.10">
    <property type="entry name" value="UbiD C-terminal domain-like"/>
    <property type="match status" value="1"/>
</dbReference>
<feature type="region of interest" description="Disordered" evidence="2">
    <location>
        <begin position="462"/>
        <end position="488"/>
    </location>
</feature>
<evidence type="ECO:0000259" key="5">
    <source>
        <dbReference type="Pfam" id="PF20696"/>
    </source>
</evidence>
<keyword evidence="8" id="KW-1185">Reference proteome</keyword>
<evidence type="ECO:0000259" key="3">
    <source>
        <dbReference type="Pfam" id="PF01977"/>
    </source>
</evidence>
<dbReference type="PANTHER" id="PTHR30108">
    <property type="entry name" value="3-OCTAPRENYL-4-HYDROXYBENZOATE CARBOXY-LYASE-RELATED"/>
    <property type="match status" value="1"/>
</dbReference>
<dbReference type="EMBL" id="CP015588">
    <property type="protein sequence ID" value="APY84762.1"/>
    <property type="molecule type" value="Genomic_DNA"/>
</dbReference>
<evidence type="ECO:0000313" key="7">
    <source>
        <dbReference type="EMBL" id="QQC93120.1"/>
    </source>
</evidence>
<reference evidence="7 9" key="2">
    <citation type="submission" date="2020-12" db="EMBL/GenBank/DDBJ databases">
        <title>Identification and biosynthesis of polyene macrolides produced by Streptomyces alfalfae Men-myco-93-63.</title>
        <authorList>
            <person name="Liu D."/>
            <person name="Li Y."/>
            <person name="Liu L."/>
            <person name="Han X."/>
            <person name="Shen F."/>
        </authorList>
    </citation>
    <scope>NUCLEOTIDE SEQUENCE [LARGE SCALE GENOMIC DNA]</scope>
    <source>
        <strain evidence="7 9">Men-myco-93-63</strain>
    </source>
</reference>
<comment type="similarity">
    <text evidence="1">Belongs to the UbiD family.</text>
</comment>
<evidence type="ECO:0000259" key="4">
    <source>
        <dbReference type="Pfam" id="PF20695"/>
    </source>
</evidence>
<dbReference type="GO" id="GO:0005737">
    <property type="term" value="C:cytoplasm"/>
    <property type="evidence" value="ECO:0007669"/>
    <property type="project" value="TreeGrafter"/>
</dbReference>
<dbReference type="Pfam" id="PF20696">
    <property type="entry name" value="UbiD_C"/>
    <property type="match status" value="1"/>
</dbReference>
<feature type="compositionally biased region" description="Pro residues" evidence="2">
    <location>
        <begin position="472"/>
        <end position="488"/>
    </location>
</feature>
<proteinExistence type="inferred from homology"/>
<organism evidence="7 9">
    <name type="scientific">Streptomyces alfalfae</name>
    <dbReference type="NCBI Taxonomy" id="1642299"/>
    <lineage>
        <taxon>Bacteria</taxon>
        <taxon>Bacillati</taxon>
        <taxon>Actinomycetota</taxon>
        <taxon>Actinomycetes</taxon>
        <taxon>Kitasatosporales</taxon>
        <taxon>Streptomycetaceae</taxon>
        <taxon>Streptomyces</taxon>
    </lineage>
</organism>
<protein>
    <submittedName>
        <fullName evidence="6">Carboxylyase</fullName>
    </submittedName>
    <submittedName>
        <fullName evidence="7">UbiD family decarboxylase</fullName>
    </submittedName>
</protein>
<evidence type="ECO:0000313" key="6">
    <source>
        <dbReference type="EMBL" id="APY84762.1"/>
    </source>
</evidence>
<dbReference type="InterPro" id="IPR002830">
    <property type="entry name" value="UbiD"/>
</dbReference>
<dbReference type="KEGG" id="ssia:A7J05_02440"/>
<dbReference type="SUPFAM" id="SSF143968">
    <property type="entry name" value="UbiD C-terminal domain-like"/>
    <property type="match status" value="1"/>
</dbReference>
<evidence type="ECO:0000313" key="8">
    <source>
        <dbReference type="Proteomes" id="UP000187191"/>
    </source>
</evidence>
<dbReference type="AlphaFoldDB" id="A0A1P8TAU9"/>
<dbReference type="PANTHER" id="PTHR30108:SF21">
    <property type="entry name" value="4-HYDROXYBENZOATE DECARBOXYLASE"/>
    <property type="match status" value="1"/>
</dbReference>
<dbReference type="SUPFAM" id="SSF50475">
    <property type="entry name" value="FMN-binding split barrel"/>
    <property type="match status" value="1"/>
</dbReference>
<evidence type="ECO:0000256" key="1">
    <source>
        <dbReference type="ARBA" id="ARBA00010021"/>
    </source>
</evidence>
<evidence type="ECO:0000256" key="2">
    <source>
        <dbReference type="SAM" id="MobiDB-lite"/>
    </source>
</evidence>
<evidence type="ECO:0000313" key="9">
    <source>
        <dbReference type="Proteomes" id="UP000596130"/>
    </source>
</evidence>
<feature type="domain" description="3-octaprenyl-4-hydroxybenzoate carboxy-lyase-like Rift-related" evidence="3">
    <location>
        <begin position="120"/>
        <end position="310"/>
    </location>
</feature>
<dbReference type="InterPro" id="IPR049383">
    <property type="entry name" value="UbiD-like_N"/>
</dbReference>